<proteinExistence type="predicted"/>
<dbReference type="Proteomes" id="UP000095468">
    <property type="component" value="Unassembled WGS sequence"/>
</dbReference>
<dbReference type="InterPro" id="IPR038765">
    <property type="entry name" value="Papain-like_cys_pep_sf"/>
</dbReference>
<name>A0A174D812_9ACTN</name>
<feature type="repeat" description="Cell wall-binding" evidence="2">
    <location>
        <begin position="441"/>
        <end position="461"/>
    </location>
</feature>
<dbReference type="PROSITE" id="PS51170">
    <property type="entry name" value="CW"/>
    <property type="match status" value="2"/>
</dbReference>
<gene>
    <name evidence="3" type="primary">toxA_5</name>
    <name evidence="3" type="ORF">ERS852381_01213</name>
</gene>
<dbReference type="Pfam" id="PF01473">
    <property type="entry name" value="Choline_bind_1"/>
    <property type="match status" value="3"/>
</dbReference>
<keyword evidence="1" id="KW-0677">Repeat</keyword>
<evidence type="ECO:0000313" key="4">
    <source>
        <dbReference type="Proteomes" id="UP000095468"/>
    </source>
</evidence>
<reference evidence="3 4" key="1">
    <citation type="submission" date="2015-09" db="EMBL/GenBank/DDBJ databases">
        <authorList>
            <consortium name="Pathogen Informatics"/>
        </authorList>
    </citation>
    <scope>NUCLEOTIDE SEQUENCE [LARGE SCALE GENOMIC DNA]</scope>
    <source>
        <strain evidence="3 4">2789STDY5608823</strain>
    </source>
</reference>
<accession>A0A174D812</accession>
<dbReference type="RefSeq" id="WP_082421900.1">
    <property type="nucleotide sequence ID" value="NZ_CYYP01000009.1"/>
</dbReference>
<dbReference type="AlphaFoldDB" id="A0A174D812"/>
<dbReference type="Pfam" id="PF19127">
    <property type="entry name" value="Choline_bind_3"/>
    <property type="match status" value="2"/>
</dbReference>
<dbReference type="Gene3D" id="2.10.270.20">
    <property type="match status" value="2"/>
</dbReference>
<protein>
    <submittedName>
        <fullName evidence="3">Toxin A</fullName>
    </submittedName>
</protein>
<feature type="repeat" description="Cell wall-binding" evidence="2">
    <location>
        <begin position="231"/>
        <end position="250"/>
    </location>
</feature>
<dbReference type="Gene3D" id="2.10.270.10">
    <property type="entry name" value="Cholin Binding"/>
    <property type="match status" value="3"/>
</dbReference>
<dbReference type="SUPFAM" id="SSF54001">
    <property type="entry name" value="Cysteine proteinases"/>
    <property type="match status" value="1"/>
</dbReference>
<evidence type="ECO:0000256" key="2">
    <source>
        <dbReference type="PROSITE-ProRule" id="PRU00591"/>
    </source>
</evidence>
<evidence type="ECO:0000313" key="3">
    <source>
        <dbReference type="EMBL" id="CUO20419.1"/>
    </source>
</evidence>
<organism evidence="3 4">
    <name type="scientific">Collinsella aerofaciens</name>
    <dbReference type="NCBI Taxonomy" id="74426"/>
    <lineage>
        <taxon>Bacteria</taxon>
        <taxon>Bacillati</taxon>
        <taxon>Actinomycetota</taxon>
        <taxon>Coriobacteriia</taxon>
        <taxon>Coriobacteriales</taxon>
        <taxon>Coriobacteriaceae</taxon>
        <taxon>Collinsella</taxon>
    </lineage>
</organism>
<evidence type="ECO:0000256" key="1">
    <source>
        <dbReference type="ARBA" id="ARBA00022737"/>
    </source>
</evidence>
<dbReference type="Gene3D" id="3.90.1720.10">
    <property type="entry name" value="endopeptidase domain like (from Nostoc punctiforme)"/>
    <property type="match status" value="1"/>
</dbReference>
<sequence length="615" mass="68042">MLRNRYLSFIGVVCLVSICFIPLLCPTVAFSLPEDCAVLGADISTDQSVQGPVGPSDSDRLLSDSVNFTASIDLSTYEYTGDAITPRVSVFADSGFMLTCGTDYEVLYANNVAPGCADIAVNGLGDYAGATTRLSFQIVRSSDSKIALPGSWVYENGKWWWRYEAGGWPSNCFLTIGGAEYYFDSEGYAATGWRYLSDGWHLFSESCAHLKGWAATGGHWFFLDETSGSMKTGWVLDNHNWYYLDCSGAMHTGWLLLGNTWYWLEPSGLMATGFKLVDGSLYHFSQSGSMNTGWFVNDGTWYCANASGAIRTGWFYFDSNWYLLDSNNNGAMLEGFQSVNGNCYYLDSDGGGALVCNAWVFSQDGNAYYACSSGAIVLSGVKDSVGAIKLNDAEGKPIVGWYWSSAAQTWFYTDSNGVLQHGWQLIGERWYHLDNESGVMNTGWFRDDDGLWYYLMSSGQMATGWNSIDNGEYFFNVAGAWVEPERSACTSSQSQIVSRCYNVPSPGVGLCSEWVSEVFYPVLGSYPNGDACDMFWNWCHSRDISQLKVGMIVAVPTHTHTNAGARWGHIAIYVGNGLVMDNIGYIRTTSLAWWLNYYHTTATPQWGWVLNTPLE</sequence>
<dbReference type="EMBL" id="CYYP01000009">
    <property type="protein sequence ID" value="CUO20419.1"/>
    <property type="molecule type" value="Genomic_DNA"/>
</dbReference>
<dbReference type="SUPFAM" id="SSF69360">
    <property type="entry name" value="Cell wall binding repeat"/>
    <property type="match status" value="2"/>
</dbReference>
<dbReference type="InterPro" id="IPR018337">
    <property type="entry name" value="Cell_wall/Cho-bd_repeat"/>
</dbReference>